<dbReference type="Proteomes" id="UP000034883">
    <property type="component" value="Chromosome"/>
</dbReference>
<evidence type="ECO:0000313" key="8">
    <source>
        <dbReference type="Proteomes" id="UP000034883"/>
    </source>
</evidence>
<dbReference type="Gene3D" id="2.40.50.140">
    <property type="entry name" value="Nucleic acid-binding proteins"/>
    <property type="match status" value="1"/>
</dbReference>
<gene>
    <name evidence="4" type="primary">infA</name>
    <name evidence="7" type="ORF">DB32_007728</name>
</gene>
<dbReference type="PROSITE" id="PS50832">
    <property type="entry name" value="S1_IF1_TYPE"/>
    <property type="match status" value="1"/>
</dbReference>
<dbReference type="InterPro" id="IPR004368">
    <property type="entry name" value="TIF_IF1"/>
</dbReference>
<comment type="function">
    <text evidence="4">One of the essential components for the initiation of protein synthesis. Stabilizes the binding of IF-2 and IF-3 on the 30S subunit to which N-formylmethionyl-tRNA(fMet) subsequently binds. Helps modulate mRNA selection, yielding the 30S pre-initiation complex (PIC). Upon addition of the 50S ribosomal subunit IF-1, IF-2 and IF-3 are released leaving the mature 70S translation initiation complex.</text>
</comment>
<dbReference type="STRING" id="927083.DB32_007728"/>
<comment type="subcellular location">
    <subcellularLocation>
        <location evidence="4">Cytoplasm</location>
    </subcellularLocation>
</comment>
<evidence type="ECO:0000256" key="4">
    <source>
        <dbReference type="HAMAP-Rule" id="MF_00075"/>
    </source>
</evidence>
<dbReference type="Pfam" id="PF01176">
    <property type="entry name" value="eIF-1a"/>
    <property type="match status" value="1"/>
</dbReference>
<name>A0A0F6SHK0_9BACT</name>
<accession>A0A0F6SHK0</accession>
<dbReference type="KEGG" id="samy:DB32_007728"/>
<keyword evidence="4" id="KW-0963">Cytoplasm</keyword>
<reference evidence="7 8" key="1">
    <citation type="submission" date="2015-03" db="EMBL/GenBank/DDBJ databases">
        <title>Genome assembly of Sandaracinus amylolyticus DSM 53668.</title>
        <authorList>
            <person name="Sharma G."/>
            <person name="Subramanian S."/>
        </authorList>
    </citation>
    <scope>NUCLEOTIDE SEQUENCE [LARGE SCALE GENOMIC DNA]</scope>
    <source>
        <strain evidence="7 8">DSM 53668</strain>
    </source>
</reference>
<evidence type="ECO:0000256" key="1">
    <source>
        <dbReference type="ARBA" id="ARBA00010939"/>
    </source>
</evidence>
<dbReference type="SUPFAM" id="SSF50249">
    <property type="entry name" value="Nucleic acid-binding proteins"/>
    <property type="match status" value="1"/>
</dbReference>
<dbReference type="NCBIfam" id="TIGR00008">
    <property type="entry name" value="infA"/>
    <property type="match status" value="1"/>
</dbReference>
<dbReference type="PANTHER" id="PTHR33370">
    <property type="entry name" value="TRANSLATION INITIATION FACTOR IF-1, CHLOROPLASTIC"/>
    <property type="match status" value="1"/>
</dbReference>
<dbReference type="PANTHER" id="PTHR33370:SF1">
    <property type="entry name" value="TRANSLATION INITIATION FACTOR IF-1, CHLOROPLASTIC"/>
    <property type="match status" value="1"/>
</dbReference>
<comment type="similarity">
    <text evidence="1 4">Belongs to the IF-1 family.</text>
</comment>
<evidence type="ECO:0000259" key="6">
    <source>
        <dbReference type="PROSITE" id="PS50832"/>
    </source>
</evidence>
<evidence type="ECO:0000256" key="3">
    <source>
        <dbReference type="ARBA" id="ARBA00022917"/>
    </source>
</evidence>
<keyword evidence="8" id="KW-1185">Reference proteome</keyword>
<keyword evidence="4" id="KW-0699">rRNA-binding</keyword>
<evidence type="ECO:0000256" key="2">
    <source>
        <dbReference type="ARBA" id="ARBA00022540"/>
    </source>
</evidence>
<dbReference type="InterPro" id="IPR012340">
    <property type="entry name" value="NA-bd_OB-fold"/>
</dbReference>
<dbReference type="HAMAP" id="MF_00075">
    <property type="entry name" value="IF_1"/>
    <property type="match status" value="1"/>
</dbReference>
<dbReference type="GO" id="GO:0003743">
    <property type="term" value="F:translation initiation factor activity"/>
    <property type="evidence" value="ECO:0007669"/>
    <property type="project" value="UniProtKB-UniRule"/>
</dbReference>
<comment type="subunit">
    <text evidence="4">Component of the 30S ribosomal translation pre-initiation complex which assembles on the 30S ribosome in the order IF-2 and IF-3, IF-1 and N-formylmethionyl-tRNA(fMet); mRNA recruitment can occur at any time during PIC assembly.</text>
</comment>
<keyword evidence="2 4" id="KW-0396">Initiation factor</keyword>
<organism evidence="7 8">
    <name type="scientific">Sandaracinus amylolyticus</name>
    <dbReference type="NCBI Taxonomy" id="927083"/>
    <lineage>
        <taxon>Bacteria</taxon>
        <taxon>Pseudomonadati</taxon>
        <taxon>Myxococcota</taxon>
        <taxon>Polyangia</taxon>
        <taxon>Polyangiales</taxon>
        <taxon>Sandaracinaceae</taxon>
        <taxon>Sandaracinus</taxon>
    </lineage>
</organism>
<evidence type="ECO:0000256" key="5">
    <source>
        <dbReference type="NCBIfam" id="TIGR00008"/>
    </source>
</evidence>
<dbReference type="GO" id="GO:0019843">
    <property type="term" value="F:rRNA binding"/>
    <property type="evidence" value="ECO:0007669"/>
    <property type="project" value="UniProtKB-UniRule"/>
</dbReference>
<feature type="domain" description="S1-like" evidence="6">
    <location>
        <begin position="20"/>
        <end position="95"/>
    </location>
</feature>
<dbReference type="EMBL" id="CP011125">
    <property type="protein sequence ID" value="AKF10579.1"/>
    <property type="molecule type" value="Genomic_DNA"/>
</dbReference>
<dbReference type="InterPro" id="IPR006196">
    <property type="entry name" value="RNA-binding_domain_S1_IF1"/>
</dbReference>
<evidence type="ECO:0000313" key="7">
    <source>
        <dbReference type="EMBL" id="AKF10579.1"/>
    </source>
</evidence>
<sequence>MSALRRRCVARRRRNEDAFYEEDNERDDHVKLDGVISNVYAGGQFEVKTDAGAVVRAQLCGRMRKYRIRVILGDRVTVALSPYDLTHGMIVYRAK</sequence>
<protein>
    <recommendedName>
        <fullName evidence="4 5">Translation initiation factor IF-1</fullName>
    </recommendedName>
</protein>
<keyword evidence="3 4" id="KW-0648">Protein biosynthesis</keyword>
<dbReference type="GO" id="GO:0005829">
    <property type="term" value="C:cytosol"/>
    <property type="evidence" value="ECO:0007669"/>
    <property type="project" value="TreeGrafter"/>
</dbReference>
<keyword evidence="4" id="KW-0694">RNA-binding</keyword>
<proteinExistence type="inferred from homology"/>
<dbReference type="AlphaFoldDB" id="A0A0F6SHK0"/>
<dbReference type="GO" id="GO:0043022">
    <property type="term" value="F:ribosome binding"/>
    <property type="evidence" value="ECO:0007669"/>
    <property type="project" value="UniProtKB-UniRule"/>
</dbReference>